<feature type="transmembrane region" description="Helical" evidence="8">
    <location>
        <begin position="211"/>
        <end position="233"/>
    </location>
</feature>
<evidence type="ECO:0000256" key="1">
    <source>
        <dbReference type="ARBA" id="ARBA00004651"/>
    </source>
</evidence>
<keyword evidence="7 8" id="KW-0472">Membrane</keyword>
<dbReference type="InterPro" id="IPR039421">
    <property type="entry name" value="Type_1_exporter"/>
</dbReference>
<accession>A0ABW8VIL0</accession>
<evidence type="ECO:0000256" key="4">
    <source>
        <dbReference type="ARBA" id="ARBA00022801"/>
    </source>
</evidence>
<evidence type="ECO:0000256" key="2">
    <source>
        <dbReference type="ARBA" id="ARBA00022692"/>
    </source>
</evidence>
<keyword evidence="2 8" id="KW-0812">Transmembrane</keyword>
<dbReference type="SMART" id="SM00382">
    <property type="entry name" value="AAA"/>
    <property type="match status" value="1"/>
</dbReference>
<sequence length="782" mass="87201">MRRLLRPLWSQTFSCTLSRGYTTVRPPAEPWKQRAVMHSQTARNAQEPSTSAMHTNLHGLVIVARHHGLHLSIEQLLRDHAIGAEEVGPGLLTKIARENGLQARPTKLRWKHLANLGKALPALLRMRDGRAMLLIGFRKADDGSAPAALLQDPLSLEEACVAVDEVRLNSVWDGDAILFKRSYALNDDEQPFGFRWVINQILRERRIFRDVSIAALMLSILVIMPPLIFMVIVDRVLVHQRLSTLAVLLGGIAILLVFDTLFAYLRRYLIAVGTARIDARISLFIFDRMINLPIDFFERTPTGVINHRLNEVWRIRNFLTNQLFGTVLDSLTLVILIPVMFTLSPYLSLMVLSLAALMFLVVFLYIAPLARAYKKVIAAEQRKNSFMIEILHGIRTVKSLALEGRKRQEWDVRVADAVRASTNMNILANHPQTILQPLEKSVYVGSLALGAYLAIGENALVQAGTIVAFSMIAQRAVAPFVQIAGIMQQVQEVRGAVGQVSEVVNQKPERPRDAHGVRPEIKGEITFSDVRFRYPGSQNHALDNITFTIQKGSVVGIMGRSGSGKTTITRLLQGLHQQYEGLIKIDGVDLREIDLSHLRSSLGVVLQDNFLFNGTIRENIMAARQSASLDEVIRAARMAGAEEFIERLPRGYDTMIEEGSANLSGGQRQRIAIARALLVDPSVLILDEATSALDPDSEAIINNNLNRIGQGRTMIVISHRLASLVNCDQILVLERGALYDAGKHDELLNRCDVYRHLWFQQNRHLAPGPIHDRASLAPTATN</sequence>
<dbReference type="InterPro" id="IPR027417">
    <property type="entry name" value="P-loop_NTPase"/>
</dbReference>
<dbReference type="SUPFAM" id="SSF90123">
    <property type="entry name" value="ABC transporter transmembrane region"/>
    <property type="match status" value="1"/>
</dbReference>
<feature type="domain" description="Peptidase C39" evidence="11">
    <location>
        <begin position="49"/>
        <end position="179"/>
    </location>
</feature>
<dbReference type="EMBL" id="JBJLSN010000045">
    <property type="protein sequence ID" value="MFL7904292.1"/>
    <property type="molecule type" value="Genomic_DNA"/>
</dbReference>
<dbReference type="PROSITE" id="PS50893">
    <property type="entry name" value="ABC_TRANSPORTER_2"/>
    <property type="match status" value="1"/>
</dbReference>
<keyword evidence="3" id="KW-0547">Nucleotide-binding</keyword>
<evidence type="ECO:0000259" key="10">
    <source>
        <dbReference type="PROSITE" id="PS50929"/>
    </source>
</evidence>
<dbReference type="InterPro" id="IPR036640">
    <property type="entry name" value="ABC1_TM_sf"/>
</dbReference>
<protein>
    <submittedName>
        <fullName evidence="12">Peptidase domain-containing ABC transporter</fullName>
    </submittedName>
</protein>
<dbReference type="CDD" id="cd02259">
    <property type="entry name" value="Peptidase_C39_like"/>
    <property type="match status" value="1"/>
</dbReference>
<dbReference type="PROSITE" id="PS50990">
    <property type="entry name" value="PEPTIDASE_C39"/>
    <property type="match status" value="1"/>
</dbReference>
<feature type="domain" description="ABC transporter" evidence="9">
    <location>
        <begin position="525"/>
        <end position="760"/>
    </location>
</feature>
<dbReference type="Gene3D" id="3.90.70.10">
    <property type="entry name" value="Cysteine proteinases"/>
    <property type="match status" value="1"/>
</dbReference>
<gene>
    <name evidence="12" type="ORF">ACJ41P_24380</name>
</gene>
<dbReference type="InterPro" id="IPR017871">
    <property type="entry name" value="ABC_transporter-like_CS"/>
</dbReference>
<feature type="transmembrane region" description="Helical" evidence="8">
    <location>
        <begin position="245"/>
        <end position="265"/>
    </location>
</feature>
<evidence type="ECO:0000256" key="8">
    <source>
        <dbReference type="SAM" id="Phobius"/>
    </source>
</evidence>
<evidence type="ECO:0000256" key="7">
    <source>
        <dbReference type="ARBA" id="ARBA00023136"/>
    </source>
</evidence>
<evidence type="ECO:0000259" key="9">
    <source>
        <dbReference type="PROSITE" id="PS50893"/>
    </source>
</evidence>
<evidence type="ECO:0000259" key="11">
    <source>
        <dbReference type="PROSITE" id="PS50990"/>
    </source>
</evidence>
<keyword evidence="5" id="KW-0067">ATP-binding</keyword>
<dbReference type="PROSITE" id="PS00211">
    <property type="entry name" value="ABC_TRANSPORTER_1"/>
    <property type="match status" value="1"/>
</dbReference>
<evidence type="ECO:0000256" key="5">
    <source>
        <dbReference type="ARBA" id="ARBA00022840"/>
    </source>
</evidence>
<dbReference type="PANTHER" id="PTHR43394:SF1">
    <property type="entry name" value="ATP-BINDING CASSETTE SUB-FAMILY B MEMBER 10, MITOCHONDRIAL"/>
    <property type="match status" value="1"/>
</dbReference>
<dbReference type="SUPFAM" id="SSF52540">
    <property type="entry name" value="P-loop containing nucleoside triphosphate hydrolases"/>
    <property type="match status" value="1"/>
</dbReference>
<keyword evidence="4" id="KW-0378">Hydrolase</keyword>
<proteinExistence type="predicted"/>
<comment type="subcellular location">
    <subcellularLocation>
        <location evidence="1">Cell membrane</location>
        <topology evidence="1">Multi-pass membrane protein</topology>
    </subcellularLocation>
</comment>
<dbReference type="InterPro" id="IPR011527">
    <property type="entry name" value="ABC1_TM_dom"/>
</dbReference>
<dbReference type="PANTHER" id="PTHR43394">
    <property type="entry name" value="ATP-DEPENDENT PERMEASE MDL1, MITOCHONDRIAL"/>
    <property type="match status" value="1"/>
</dbReference>
<keyword evidence="6 8" id="KW-1133">Transmembrane helix</keyword>
<dbReference type="Gene3D" id="1.20.1560.10">
    <property type="entry name" value="ABC transporter type 1, transmembrane domain"/>
    <property type="match status" value="1"/>
</dbReference>
<name>A0ABW8VIL0_9PROT</name>
<organism evidence="12 13">
    <name type="scientific">Azospirillum argentinense</name>
    <dbReference type="NCBI Taxonomy" id="2970906"/>
    <lineage>
        <taxon>Bacteria</taxon>
        <taxon>Pseudomonadati</taxon>
        <taxon>Pseudomonadota</taxon>
        <taxon>Alphaproteobacteria</taxon>
        <taxon>Rhodospirillales</taxon>
        <taxon>Azospirillaceae</taxon>
        <taxon>Azospirillum</taxon>
    </lineage>
</organism>
<comment type="caution">
    <text evidence="12">The sequence shown here is derived from an EMBL/GenBank/DDBJ whole genome shotgun (WGS) entry which is preliminary data.</text>
</comment>
<feature type="transmembrane region" description="Helical" evidence="8">
    <location>
        <begin position="347"/>
        <end position="367"/>
    </location>
</feature>
<keyword evidence="13" id="KW-1185">Reference proteome</keyword>
<dbReference type="CDD" id="cd18783">
    <property type="entry name" value="ABC_6TM_PrtD_LapB_HlyB_like"/>
    <property type="match status" value="1"/>
</dbReference>
<evidence type="ECO:0000256" key="3">
    <source>
        <dbReference type="ARBA" id="ARBA00022741"/>
    </source>
</evidence>
<dbReference type="RefSeq" id="WP_247881816.1">
    <property type="nucleotide sequence ID" value="NZ_CP007798.1"/>
</dbReference>
<feature type="transmembrane region" description="Helical" evidence="8">
    <location>
        <begin position="323"/>
        <end position="341"/>
    </location>
</feature>
<feature type="domain" description="ABC transmembrane type-1" evidence="10">
    <location>
        <begin position="213"/>
        <end position="492"/>
    </location>
</feature>
<dbReference type="PROSITE" id="PS50929">
    <property type="entry name" value="ABC_TM1F"/>
    <property type="match status" value="1"/>
</dbReference>
<reference evidence="12 13" key="1">
    <citation type="submission" date="2024-11" db="EMBL/GenBank/DDBJ databases">
        <title>Draft genome sequences of two bacteria associated to sugarcane roots in Colombia.</title>
        <authorList>
            <person name="Pardo-Diaz S."/>
            <person name="Masmela-Mendoza J."/>
            <person name="Delgadillo-Duran P."/>
            <person name="Bautista E.J."/>
            <person name="Rojas-Tapias D.F."/>
        </authorList>
    </citation>
    <scope>NUCLEOTIDE SEQUENCE [LARGE SCALE GENOMIC DNA]</scope>
    <source>
        <strain evidence="12 13">Ap18</strain>
    </source>
</reference>
<dbReference type="InterPro" id="IPR003439">
    <property type="entry name" value="ABC_transporter-like_ATP-bd"/>
</dbReference>
<evidence type="ECO:0000313" key="12">
    <source>
        <dbReference type="EMBL" id="MFL7904292.1"/>
    </source>
</evidence>
<dbReference type="Pfam" id="PF00664">
    <property type="entry name" value="ABC_membrane"/>
    <property type="match status" value="1"/>
</dbReference>
<dbReference type="InterPro" id="IPR003593">
    <property type="entry name" value="AAA+_ATPase"/>
</dbReference>
<dbReference type="InterPro" id="IPR005074">
    <property type="entry name" value="Peptidase_C39"/>
</dbReference>
<evidence type="ECO:0000256" key="6">
    <source>
        <dbReference type="ARBA" id="ARBA00022989"/>
    </source>
</evidence>
<dbReference type="Gene3D" id="3.40.50.300">
    <property type="entry name" value="P-loop containing nucleotide triphosphate hydrolases"/>
    <property type="match status" value="1"/>
</dbReference>
<dbReference type="Proteomes" id="UP001628281">
    <property type="component" value="Unassembled WGS sequence"/>
</dbReference>
<dbReference type="Pfam" id="PF00005">
    <property type="entry name" value="ABC_tran"/>
    <property type="match status" value="1"/>
</dbReference>
<evidence type="ECO:0000313" key="13">
    <source>
        <dbReference type="Proteomes" id="UP001628281"/>
    </source>
</evidence>